<keyword evidence="3" id="KW-1185">Reference proteome</keyword>
<accession>A0ABT6FPE9</accession>
<dbReference type="Gene3D" id="3.90.1150.200">
    <property type="match status" value="1"/>
</dbReference>
<protein>
    <submittedName>
        <fullName evidence="2">DUF1801 domain-containing protein</fullName>
    </submittedName>
</protein>
<proteinExistence type="predicted"/>
<evidence type="ECO:0000259" key="1">
    <source>
        <dbReference type="Pfam" id="PF08818"/>
    </source>
</evidence>
<organism evidence="2 3">
    <name type="scientific">Galbibacter pacificus</name>
    <dbReference type="NCBI Taxonomy" id="2996052"/>
    <lineage>
        <taxon>Bacteria</taxon>
        <taxon>Pseudomonadati</taxon>
        <taxon>Bacteroidota</taxon>
        <taxon>Flavobacteriia</taxon>
        <taxon>Flavobacteriales</taxon>
        <taxon>Flavobacteriaceae</taxon>
        <taxon>Galbibacter</taxon>
    </lineage>
</organism>
<dbReference type="Pfam" id="PF08818">
    <property type="entry name" value="DUF1801"/>
    <property type="match status" value="1"/>
</dbReference>
<gene>
    <name evidence="2" type="ORF">OSR52_04005</name>
</gene>
<evidence type="ECO:0000313" key="2">
    <source>
        <dbReference type="EMBL" id="MDG3585022.1"/>
    </source>
</evidence>
<evidence type="ECO:0000313" key="3">
    <source>
        <dbReference type="Proteomes" id="UP001153642"/>
    </source>
</evidence>
<reference evidence="2" key="1">
    <citation type="submission" date="2022-11" db="EMBL/GenBank/DDBJ databases">
        <title>High-quality draft genome sequence of Galbibacter sp. strain CMA-7.</title>
        <authorList>
            <person name="Wei L."/>
            <person name="Dong C."/>
            <person name="Shao Z."/>
        </authorList>
    </citation>
    <scope>NUCLEOTIDE SEQUENCE</scope>
    <source>
        <strain evidence="2">CMA-7</strain>
    </source>
</reference>
<dbReference type="RefSeq" id="WP_277898753.1">
    <property type="nucleotide sequence ID" value="NZ_JAPMUA010000001.1"/>
</dbReference>
<feature type="domain" description="YdhG-like" evidence="1">
    <location>
        <begin position="23"/>
        <end position="111"/>
    </location>
</feature>
<name>A0ABT6FPE9_9FLAO</name>
<dbReference type="Proteomes" id="UP001153642">
    <property type="component" value="Unassembled WGS sequence"/>
</dbReference>
<dbReference type="InterPro" id="IPR014922">
    <property type="entry name" value="YdhG-like"/>
</dbReference>
<comment type="caution">
    <text evidence="2">The sequence shown here is derived from an EMBL/GenBank/DDBJ whole genome shotgun (WGS) entry which is preliminary data.</text>
</comment>
<dbReference type="SUPFAM" id="SSF159888">
    <property type="entry name" value="YdhG-like"/>
    <property type="match status" value="1"/>
</dbReference>
<dbReference type="EMBL" id="JAPMUA010000001">
    <property type="protein sequence ID" value="MDG3585022.1"/>
    <property type="molecule type" value="Genomic_DNA"/>
</dbReference>
<sequence length="121" mass="13808">MSVSKPKDVDAYIAHADKDGHGIMETLRETIKTTVPEAEEVISWNVPIYKYYGILAGFNIFKQHVTFGIDTLTEEDHKILKEQGYKTGKKTIQIKFNQKVPTTIIKKLLKSQAEINKQSKK</sequence>